<sequence length="68" mass="7900">MSIAVRLWSDAELRAVKRDKWLATLLMNGTSFSAEEMAHYPYEQRRTYNCDFGDKDETTTIYATIVDC</sequence>
<dbReference type="AlphaFoldDB" id="A0A0F9LWX4"/>
<accession>A0A0F9LWX4</accession>
<reference evidence="1" key="1">
    <citation type="journal article" date="2015" name="Nature">
        <title>Complex archaea that bridge the gap between prokaryotes and eukaryotes.</title>
        <authorList>
            <person name="Spang A."/>
            <person name="Saw J.H."/>
            <person name="Jorgensen S.L."/>
            <person name="Zaremba-Niedzwiedzka K."/>
            <person name="Martijn J."/>
            <person name="Lind A.E."/>
            <person name="van Eijk R."/>
            <person name="Schleper C."/>
            <person name="Guy L."/>
            <person name="Ettema T.J."/>
        </authorList>
    </citation>
    <scope>NUCLEOTIDE SEQUENCE</scope>
</reference>
<organism evidence="1">
    <name type="scientific">marine sediment metagenome</name>
    <dbReference type="NCBI Taxonomy" id="412755"/>
    <lineage>
        <taxon>unclassified sequences</taxon>
        <taxon>metagenomes</taxon>
        <taxon>ecological metagenomes</taxon>
    </lineage>
</organism>
<evidence type="ECO:0000313" key="1">
    <source>
        <dbReference type="EMBL" id="KKM91641.1"/>
    </source>
</evidence>
<protein>
    <submittedName>
        <fullName evidence="1">Uncharacterized protein</fullName>
    </submittedName>
</protein>
<dbReference type="EMBL" id="LAZR01006507">
    <property type="protein sequence ID" value="KKM91641.1"/>
    <property type="molecule type" value="Genomic_DNA"/>
</dbReference>
<proteinExistence type="predicted"/>
<name>A0A0F9LWX4_9ZZZZ</name>
<comment type="caution">
    <text evidence="1">The sequence shown here is derived from an EMBL/GenBank/DDBJ whole genome shotgun (WGS) entry which is preliminary data.</text>
</comment>
<gene>
    <name evidence="1" type="ORF">LCGC14_1226500</name>
</gene>